<dbReference type="PANTHER" id="PTHR42861">
    <property type="entry name" value="CALCIUM-TRANSPORTING ATPASE"/>
    <property type="match status" value="1"/>
</dbReference>
<accession>A0AAV6JXZ6</accession>
<dbReference type="SUPFAM" id="SSF81665">
    <property type="entry name" value="Calcium ATPase, transmembrane domain M"/>
    <property type="match status" value="1"/>
</dbReference>
<dbReference type="EMBL" id="JACTNZ010000006">
    <property type="protein sequence ID" value="KAG5545049.1"/>
    <property type="molecule type" value="Genomic_DNA"/>
</dbReference>
<keyword evidence="2" id="KW-0472">Membrane</keyword>
<proteinExistence type="predicted"/>
<keyword evidence="2" id="KW-1133">Transmembrane helix</keyword>
<evidence type="ECO:0000256" key="1">
    <source>
        <dbReference type="ARBA" id="ARBA00022842"/>
    </source>
</evidence>
<feature type="transmembrane region" description="Helical" evidence="2">
    <location>
        <begin position="22"/>
        <end position="44"/>
    </location>
</feature>
<dbReference type="InterPro" id="IPR023298">
    <property type="entry name" value="ATPase_P-typ_TM_dom_sf"/>
</dbReference>
<evidence type="ECO:0000313" key="4">
    <source>
        <dbReference type="Proteomes" id="UP000823749"/>
    </source>
</evidence>
<dbReference type="AlphaFoldDB" id="A0AAV6JXZ6"/>
<evidence type="ECO:0000313" key="3">
    <source>
        <dbReference type="EMBL" id="KAG5545049.1"/>
    </source>
</evidence>
<dbReference type="Proteomes" id="UP000823749">
    <property type="component" value="Chromosome 6"/>
</dbReference>
<evidence type="ECO:0000256" key="2">
    <source>
        <dbReference type="SAM" id="Phobius"/>
    </source>
</evidence>
<keyword evidence="1" id="KW-0460">Magnesium</keyword>
<keyword evidence="2" id="KW-0812">Transmembrane</keyword>
<dbReference type="Gene3D" id="1.20.1110.10">
    <property type="entry name" value="Calcium-transporting ATPase, transmembrane domain"/>
    <property type="match status" value="1"/>
</dbReference>
<gene>
    <name evidence="3" type="ORF">RHGRI_017499</name>
</gene>
<protein>
    <submittedName>
        <fullName evidence="3">Uncharacterized protein</fullName>
    </submittedName>
</protein>
<sequence length="121" mass="13753">MTISQDRVKPSPGPDSWKLNEIFATGFVIGTYLALVTVLFYWVAEGTSFFEDHFHVRSLSRNSKEISSAIYLQVSIISQALIFVTRSQSWSFMERPGSLLMCAFVLAQLVRVIKPVKRLLH</sequence>
<name>A0AAV6JXZ6_9ERIC</name>
<reference evidence="3 4" key="1">
    <citation type="submission" date="2020-08" db="EMBL/GenBank/DDBJ databases">
        <title>Plant Genome Project.</title>
        <authorList>
            <person name="Zhang R.-G."/>
        </authorList>
    </citation>
    <scope>NUCLEOTIDE SEQUENCE [LARGE SCALE GENOMIC DNA]</scope>
    <source>
        <strain evidence="3">WSP0</strain>
        <tissue evidence="3">Leaf</tissue>
    </source>
</reference>
<comment type="caution">
    <text evidence="3">The sequence shown here is derived from an EMBL/GenBank/DDBJ whole genome shotgun (WGS) entry which is preliminary data.</text>
</comment>
<organism evidence="3 4">
    <name type="scientific">Rhododendron griersonianum</name>
    <dbReference type="NCBI Taxonomy" id="479676"/>
    <lineage>
        <taxon>Eukaryota</taxon>
        <taxon>Viridiplantae</taxon>
        <taxon>Streptophyta</taxon>
        <taxon>Embryophyta</taxon>
        <taxon>Tracheophyta</taxon>
        <taxon>Spermatophyta</taxon>
        <taxon>Magnoliopsida</taxon>
        <taxon>eudicotyledons</taxon>
        <taxon>Gunneridae</taxon>
        <taxon>Pentapetalae</taxon>
        <taxon>asterids</taxon>
        <taxon>Ericales</taxon>
        <taxon>Ericaceae</taxon>
        <taxon>Ericoideae</taxon>
        <taxon>Rhodoreae</taxon>
        <taxon>Rhododendron</taxon>
    </lineage>
</organism>
<keyword evidence="4" id="KW-1185">Reference proteome</keyword>